<keyword evidence="3 7" id="KW-0812">Transmembrane</keyword>
<accession>A0AAD5YHP8</accession>
<dbReference type="PANTHER" id="PTHR10926:SF0">
    <property type="entry name" value="CDC50, ISOFORM A"/>
    <property type="match status" value="1"/>
</dbReference>
<sequence length="299" mass="33572">MTFDYTDCDLQTPSASADSLSLTNLTSFSYSLKAGQDDAKYNPPQFAFLNRSSDSGVNFAEQQQCYLQFDVPIELDPTVLLYYKHHKLLPKSSTIRQELERQDQLKGKFSIYPCGLIANSIFNDTFSPLTLLTNPSTTYTFSEQGIAWPGEADKYAETPGYSLDDITPPPNWALQYPNGYTNSTPPPNLKTNEHFQNWMRTAGLPTFTKLWGRNDADKLQMGRYQVIINMNFPVRSYKGRKEIVISTVSWIGGKNPFLGWAYVAAASLFVALAILGTIRHMIKPRSVPSSSRCVLSSLK</sequence>
<feature type="transmembrane region" description="Helical" evidence="7">
    <location>
        <begin position="257"/>
        <end position="278"/>
    </location>
</feature>
<dbReference type="EMBL" id="JANAWD010000270">
    <property type="protein sequence ID" value="KAJ3482499.1"/>
    <property type="molecule type" value="Genomic_DNA"/>
</dbReference>
<proteinExistence type="inferred from homology"/>
<keyword evidence="9" id="KW-1185">Reference proteome</keyword>
<dbReference type="AlphaFoldDB" id="A0AAD5YHP8"/>
<dbReference type="Pfam" id="PF03381">
    <property type="entry name" value="CDC50"/>
    <property type="match status" value="1"/>
</dbReference>
<evidence type="ECO:0000256" key="1">
    <source>
        <dbReference type="ARBA" id="ARBA00004141"/>
    </source>
</evidence>
<evidence type="ECO:0000313" key="9">
    <source>
        <dbReference type="Proteomes" id="UP001212997"/>
    </source>
</evidence>
<dbReference type="GO" id="GO:0005783">
    <property type="term" value="C:endoplasmic reticulum"/>
    <property type="evidence" value="ECO:0007669"/>
    <property type="project" value="TreeGrafter"/>
</dbReference>
<keyword evidence="5 6" id="KW-0472">Membrane</keyword>
<reference evidence="8" key="1">
    <citation type="submission" date="2022-07" db="EMBL/GenBank/DDBJ databases">
        <title>Genome Sequence of Physisporinus lineatus.</title>
        <authorList>
            <person name="Buettner E."/>
        </authorList>
    </citation>
    <scope>NUCLEOTIDE SEQUENCE</scope>
    <source>
        <strain evidence="8">VT162</strain>
    </source>
</reference>
<dbReference type="GO" id="GO:0045332">
    <property type="term" value="P:phospholipid translocation"/>
    <property type="evidence" value="ECO:0007669"/>
    <property type="project" value="UniProtKB-UniRule"/>
</dbReference>
<keyword evidence="4 7" id="KW-1133">Transmembrane helix</keyword>
<evidence type="ECO:0000256" key="7">
    <source>
        <dbReference type="SAM" id="Phobius"/>
    </source>
</evidence>
<evidence type="ECO:0000256" key="4">
    <source>
        <dbReference type="ARBA" id="ARBA00022989"/>
    </source>
</evidence>
<evidence type="ECO:0000256" key="6">
    <source>
        <dbReference type="PIRNR" id="PIRNR015840"/>
    </source>
</evidence>
<evidence type="ECO:0008006" key="10">
    <source>
        <dbReference type="Google" id="ProtNLM"/>
    </source>
</evidence>
<comment type="similarity">
    <text evidence="2 6">Belongs to the CDC50/LEM3 family.</text>
</comment>
<evidence type="ECO:0000256" key="3">
    <source>
        <dbReference type="ARBA" id="ARBA00022692"/>
    </source>
</evidence>
<gene>
    <name evidence="8" type="ORF">NLI96_g6941</name>
</gene>
<organism evidence="8 9">
    <name type="scientific">Meripilus lineatus</name>
    <dbReference type="NCBI Taxonomy" id="2056292"/>
    <lineage>
        <taxon>Eukaryota</taxon>
        <taxon>Fungi</taxon>
        <taxon>Dikarya</taxon>
        <taxon>Basidiomycota</taxon>
        <taxon>Agaricomycotina</taxon>
        <taxon>Agaricomycetes</taxon>
        <taxon>Polyporales</taxon>
        <taxon>Meripilaceae</taxon>
        <taxon>Meripilus</taxon>
    </lineage>
</organism>
<evidence type="ECO:0000313" key="8">
    <source>
        <dbReference type="EMBL" id="KAJ3482499.1"/>
    </source>
</evidence>
<dbReference type="PIRSF" id="PIRSF015840">
    <property type="entry name" value="DUF284_TM_euk"/>
    <property type="match status" value="1"/>
</dbReference>
<dbReference type="GO" id="GO:0005794">
    <property type="term" value="C:Golgi apparatus"/>
    <property type="evidence" value="ECO:0007669"/>
    <property type="project" value="TreeGrafter"/>
</dbReference>
<comment type="caution">
    <text evidence="8">The sequence shown here is derived from an EMBL/GenBank/DDBJ whole genome shotgun (WGS) entry which is preliminary data.</text>
</comment>
<protein>
    <recommendedName>
        <fullName evidence="10">Cell cycle control protein</fullName>
    </recommendedName>
</protein>
<dbReference type="InterPro" id="IPR005045">
    <property type="entry name" value="CDC50/LEM3_fam"/>
</dbReference>
<dbReference type="PANTHER" id="PTHR10926">
    <property type="entry name" value="CELL CYCLE CONTROL PROTEIN 50"/>
    <property type="match status" value="1"/>
</dbReference>
<name>A0AAD5YHP8_9APHY</name>
<dbReference type="GO" id="GO:0005886">
    <property type="term" value="C:plasma membrane"/>
    <property type="evidence" value="ECO:0007669"/>
    <property type="project" value="TreeGrafter"/>
</dbReference>
<evidence type="ECO:0000256" key="2">
    <source>
        <dbReference type="ARBA" id="ARBA00009457"/>
    </source>
</evidence>
<evidence type="ECO:0000256" key="5">
    <source>
        <dbReference type="ARBA" id="ARBA00023136"/>
    </source>
</evidence>
<comment type="subcellular location">
    <subcellularLocation>
        <location evidence="1">Membrane</location>
        <topology evidence="1">Multi-pass membrane protein</topology>
    </subcellularLocation>
</comment>
<dbReference type="Proteomes" id="UP001212997">
    <property type="component" value="Unassembled WGS sequence"/>
</dbReference>